<gene>
    <name evidence="1" type="ORF">IQ24_02630</name>
</gene>
<dbReference type="Proteomes" id="UP000316225">
    <property type="component" value="Unassembled WGS sequence"/>
</dbReference>
<dbReference type="EMBL" id="VLKU01000008">
    <property type="protein sequence ID" value="TWI32755.1"/>
    <property type="molecule type" value="Genomic_DNA"/>
</dbReference>
<proteinExistence type="predicted"/>
<evidence type="ECO:0000313" key="2">
    <source>
        <dbReference type="Proteomes" id="UP000316225"/>
    </source>
</evidence>
<dbReference type="AlphaFoldDB" id="A0A562NKM4"/>
<organism evidence="1 2">
    <name type="scientific">Paracoccus sulfuroxidans</name>
    <dbReference type="NCBI Taxonomy" id="384678"/>
    <lineage>
        <taxon>Bacteria</taxon>
        <taxon>Pseudomonadati</taxon>
        <taxon>Pseudomonadota</taxon>
        <taxon>Alphaproteobacteria</taxon>
        <taxon>Rhodobacterales</taxon>
        <taxon>Paracoccaceae</taxon>
        <taxon>Paracoccus</taxon>
    </lineage>
</organism>
<name>A0A562NKM4_9RHOB</name>
<comment type="caution">
    <text evidence="1">The sequence shown here is derived from an EMBL/GenBank/DDBJ whole genome shotgun (WGS) entry which is preliminary data.</text>
</comment>
<evidence type="ECO:0000313" key="1">
    <source>
        <dbReference type="EMBL" id="TWI32755.1"/>
    </source>
</evidence>
<protein>
    <submittedName>
        <fullName evidence="1">Uncharacterized protein</fullName>
    </submittedName>
</protein>
<accession>A0A562NKM4</accession>
<keyword evidence="2" id="KW-1185">Reference proteome</keyword>
<reference evidence="1 2" key="1">
    <citation type="journal article" date="2015" name="Stand. Genomic Sci.">
        <title>Genomic Encyclopedia of Bacterial and Archaeal Type Strains, Phase III: the genomes of soil and plant-associated and newly described type strains.</title>
        <authorList>
            <person name="Whitman W.B."/>
            <person name="Woyke T."/>
            <person name="Klenk H.P."/>
            <person name="Zhou Y."/>
            <person name="Lilburn T.G."/>
            <person name="Beck B.J."/>
            <person name="De Vos P."/>
            <person name="Vandamme P."/>
            <person name="Eisen J.A."/>
            <person name="Garrity G."/>
            <person name="Hugenholtz P."/>
            <person name="Kyrpides N.C."/>
        </authorList>
    </citation>
    <scope>NUCLEOTIDE SEQUENCE [LARGE SCALE GENOMIC DNA]</scope>
    <source>
        <strain evidence="1 2">CGMCC 1.5364</strain>
    </source>
</reference>
<sequence>MTDRTAALRALIEAVEAGRDEDIDLLACEIWHMDGMCREPLDAYNGSLDAAKALHQALLPGWDYTVGWATGRRHPVASVWPHDDNHAEINVESDTPARAWLICILRACLSQQEAA</sequence>